<comment type="catalytic activity">
    <reaction evidence="18">
        <text>alpha-ribazole 5'-phosphate + adenosylcob(III)inamide-GDP = adenosylcob(III)alamin 5'-phosphate + GMP + H(+)</text>
        <dbReference type="Rhea" id="RHEA:23560"/>
        <dbReference type="ChEBI" id="CHEBI:15378"/>
        <dbReference type="ChEBI" id="CHEBI:57918"/>
        <dbReference type="ChEBI" id="CHEBI:58115"/>
        <dbReference type="ChEBI" id="CHEBI:60487"/>
        <dbReference type="ChEBI" id="CHEBI:60493"/>
        <dbReference type="EC" id="2.7.8.26"/>
    </reaction>
</comment>
<keyword evidence="10 19" id="KW-0812">Transmembrane</keyword>
<dbReference type="EC" id="2.7.8.26" evidence="5"/>
<accession>A0A6A9QEM9</accession>
<evidence type="ECO:0000256" key="12">
    <source>
        <dbReference type="ARBA" id="ARBA00022989"/>
    </source>
</evidence>
<dbReference type="AlphaFoldDB" id="A0A6A9QEM9"/>
<dbReference type="GO" id="GO:0009236">
    <property type="term" value="P:cobalamin biosynthetic process"/>
    <property type="evidence" value="ECO:0007669"/>
    <property type="project" value="UniProtKB-UniPathway"/>
</dbReference>
<dbReference type="PANTHER" id="PTHR34148:SF1">
    <property type="entry name" value="ADENOSYLCOBINAMIDE-GDP RIBAZOLETRANSFERASE"/>
    <property type="match status" value="1"/>
</dbReference>
<dbReference type="PANTHER" id="PTHR34148">
    <property type="entry name" value="ADENOSYLCOBINAMIDE-GDP RIBAZOLETRANSFERASE"/>
    <property type="match status" value="1"/>
</dbReference>
<gene>
    <name evidence="20" type="ORF">D1867_02875</name>
</gene>
<keyword evidence="13 19" id="KW-0472">Membrane</keyword>
<evidence type="ECO:0000256" key="6">
    <source>
        <dbReference type="ARBA" id="ARBA00015850"/>
    </source>
</evidence>
<dbReference type="Pfam" id="PF02654">
    <property type="entry name" value="CobS"/>
    <property type="match status" value="1"/>
</dbReference>
<dbReference type="OrthoDB" id="11748at2157"/>
<evidence type="ECO:0000256" key="4">
    <source>
        <dbReference type="ARBA" id="ARBA00010561"/>
    </source>
</evidence>
<evidence type="ECO:0000256" key="9">
    <source>
        <dbReference type="ARBA" id="ARBA00022679"/>
    </source>
</evidence>
<keyword evidence="8" id="KW-0169">Cobalamin biosynthesis</keyword>
<keyword evidence="11" id="KW-0460">Magnesium</keyword>
<dbReference type="GO" id="GO:0008818">
    <property type="term" value="F:cobalamin 5'-phosphate synthase activity"/>
    <property type="evidence" value="ECO:0007669"/>
    <property type="project" value="InterPro"/>
</dbReference>
<evidence type="ECO:0000313" key="20">
    <source>
        <dbReference type="EMBL" id="MUM64213.1"/>
    </source>
</evidence>
<proteinExistence type="inferred from homology"/>
<evidence type="ECO:0000256" key="8">
    <source>
        <dbReference type="ARBA" id="ARBA00022573"/>
    </source>
</evidence>
<evidence type="ECO:0000256" key="19">
    <source>
        <dbReference type="SAM" id="Phobius"/>
    </source>
</evidence>
<evidence type="ECO:0000256" key="11">
    <source>
        <dbReference type="ARBA" id="ARBA00022842"/>
    </source>
</evidence>
<evidence type="ECO:0000256" key="2">
    <source>
        <dbReference type="ARBA" id="ARBA00004651"/>
    </source>
</evidence>
<comment type="caution">
    <text evidence="20">The sequence shown here is derived from an EMBL/GenBank/DDBJ whole genome shotgun (WGS) entry which is preliminary data.</text>
</comment>
<dbReference type="Proteomes" id="UP000440125">
    <property type="component" value="Unassembled WGS sequence"/>
</dbReference>
<evidence type="ECO:0000256" key="3">
    <source>
        <dbReference type="ARBA" id="ARBA00004663"/>
    </source>
</evidence>
<dbReference type="InterPro" id="IPR003805">
    <property type="entry name" value="CobS"/>
</dbReference>
<dbReference type="GO" id="GO:0005886">
    <property type="term" value="C:plasma membrane"/>
    <property type="evidence" value="ECO:0007669"/>
    <property type="project" value="UniProtKB-SubCell"/>
</dbReference>
<dbReference type="EMBL" id="WFIY01000004">
    <property type="protein sequence ID" value="MUM64213.1"/>
    <property type="molecule type" value="Genomic_DNA"/>
</dbReference>
<evidence type="ECO:0000256" key="18">
    <source>
        <dbReference type="ARBA" id="ARBA00049504"/>
    </source>
</evidence>
<feature type="transmembrane region" description="Helical" evidence="19">
    <location>
        <begin position="220"/>
        <end position="239"/>
    </location>
</feature>
<comment type="cofactor">
    <cofactor evidence="1">
        <name>Mg(2+)</name>
        <dbReference type="ChEBI" id="CHEBI:18420"/>
    </cofactor>
</comment>
<protein>
    <recommendedName>
        <fullName evidence="6">Adenosylcobinamide-GDP ribazoletransferase</fullName>
        <ecNumber evidence="5">2.7.8.26</ecNumber>
    </recommendedName>
    <alternativeName>
        <fullName evidence="16">Cobalamin synthase</fullName>
    </alternativeName>
    <alternativeName>
        <fullName evidence="15">Cobalamin-5'-phosphate synthase</fullName>
    </alternativeName>
</protein>
<feature type="transmembrane region" description="Helical" evidence="19">
    <location>
        <begin position="177"/>
        <end position="208"/>
    </location>
</feature>
<evidence type="ECO:0000256" key="16">
    <source>
        <dbReference type="ARBA" id="ARBA00032853"/>
    </source>
</evidence>
<feature type="transmembrane region" description="Helical" evidence="19">
    <location>
        <begin position="104"/>
        <end position="130"/>
    </location>
</feature>
<dbReference type="UniPathway" id="UPA00148">
    <property type="reaction ID" value="UER00238"/>
</dbReference>
<comment type="subcellular location">
    <subcellularLocation>
        <location evidence="2">Cell membrane</location>
        <topology evidence="2">Multi-pass membrane protein</topology>
    </subcellularLocation>
</comment>
<evidence type="ECO:0000256" key="17">
    <source>
        <dbReference type="ARBA" id="ARBA00048623"/>
    </source>
</evidence>
<feature type="transmembrane region" description="Helical" evidence="19">
    <location>
        <begin position="32"/>
        <end position="53"/>
    </location>
</feature>
<name>A0A6A9QEM9_ACIIN</name>
<evidence type="ECO:0000256" key="15">
    <source>
        <dbReference type="ARBA" id="ARBA00032605"/>
    </source>
</evidence>
<evidence type="ECO:0000256" key="14">
    <source>
        <dbReference type="ARBA" id="ARBA00025228"/>
    </source>
</evidence>
<evidence type="ECO:0000256" key="1">
    <source>
        <dbReference type="ARBA" id="ARBA00001946"/>
    </source>
</evidence>
<evidence type="ECO:0000256" key="10">
    <source>
        <dbReference type="ARBA" id="ARBA00022692"/>
    </source>
</evidence>
<dbReference type="RefSeq" id="WP_155862726.1">
    <property type="nucleotide sequence ID" value="NZ_WFIY01000004.1"/>
</dbReference>
<keyword evidence="7" id="KW-1003">Cell membrane</keyword>
<evidence type="ECO:0000256" key="7">
    <source>
        <dbReference type="ARBA" id="ARBA00022475"/>
    </source>
</evidence>
<comment type="catalytic activity">
    <reaction evidence="17">
        <text>alpha-ribazole + adenosylcob(III)inamide-GDP = adenosylcob(III)alamin + GMP + H(+)</text>
        <dbReference type="Rhea" id="RHEA:16049"/>
        <dbReference type="ChEBI" id="CHEBI:10329"/>
        <dbReference type="ChEBI" id="CHEBI:15378"/>
        <dbReference type="ChEBI" id="CHEBI:18408"/>
        <dbReference type="ChEBI" id="CHEBI:58115"/>
        <dbReference type="ChEBI" id="CHEBI:60487"/>
        <dbReference type="EC" id="2.7.8.26"/>
    </reaction>
</comment>
<comment type="pathway">
    <text evidence="3">Cofactor biosynthesis; adenosylcobalamin biosynthesis; adenosylcobalamin from cob(II)yrinate a,c-diamide: step 7/7.</text>
</comment>
<evidence type="ECO:0000256" key="13">
    <source>
        <dbReference type="ARBA" id="ARBA00023136"/>
    </source>
</evidence>
<sequence length="244" mass="27108">MKALKGVLSQLSFFTIIPSVNTSLEEIAEYSFISPIFIGIITGIIDFVAYFSLFHILGYSSRFVIIIIVEVIRGFNHLDGLLDLGDAIMIKGDYERKLKALKDVAVGSGGIGSAIVYFSIFLISLCGFPYPSIGTLLILISAEVLSRDLGILTLSILEPMESSYLGKLFHDKLKDKWVIIIAEGIPFLLFYPFSVIIFFTLFVIFYEIGKKVLRGSSGDLTGAIITISFPLFLIVERLFSFLIF</sequence>
<evidence type="ECO:0000256" key="5">
    <source>
        <dbReference type="ARBA" id="ARBA00013200"/>
    </source>
</evidence>
<comment type="function">
    <text evidence="14">Joins adenosylcobinamide-GDP and alpha-ribazole to generate adenosylcobalamin (Ado-cobalamin). Also synthesizes adenosylcobalamin 5'-phosphate from adenosylcobinamide-GDP and alpha-ribazole 5'-phosphate.</text>
</comment>
<keyword evidence="9 20" id="KW-0808">Transferase</keyword>
<comment type="similarity">
    <text evidence="4">Belongs to the CobS family.</text>
</comment>
<keyword evidence="21" id="KW-1185">Reference proteome</keyword>
<keyword evidence="12 19" id="KW-1133">Transmembrane helix</keyword>
<dbReference type="GO" id="GO:0051073">
    <property type="term" value="F:adenosylcobinamide-GDP ribazoletransferase activity"/>
    <property type="evidence" value="ECO:0007669"/>
    <property type="project" value="UniProtKB-EC"/>
</dbReference>
<organism evidence="20 21">
    <name type="scientific">Acidianus infernus</name>
    <dbReference type="NCBI Taxonomy" id="12915"/>
    <lineage>
        <taxon>Archaea</taxon>
        <taxon>Thermoproteota</taxon>
        <taxon>Thermoprotei</taxon>
        <taxon>Sulfolobales</taxon>
        <taxon>Sulfolobaceae</taxon>
        <taxon>Acidianus</taxon>
    </lineage>
</organism>
<reference evidence="20 21" key="1">
    <citation type="submission" date="2019-10" db="EMBL/GenBank/DDBJ databases">
        <title>Genome Sequences from Six Type Strain Members of the Archaeal Family Sulfolobaceae: Acidianus ambivalens, Acidianus infernus, Metallosphaera prunae, Stygiolobus azoricus, Sulfolobus metallicus, and Sulfurisphaera ohwakuensis.</title>
        <authorList>
            <person name="Counts J.A."/>
            <person name="Kelly R.M."/>
        </authorList>
    </citation>
    <scope>NUCLEOTIDE SEQUENCE [LARGE SCALE GENOMIC DNA]</scope>
    <source>
        <strain evidence="20 21">DSM 3191</strain>
    </source>
</reference>
<evidence type="ECO:0000313" key="21">
    <source>
        <dbReference type="Proteomes" id="UP000440125"/>
    </source>
</evidence>